<reference evidence="7" key="2">
    <citation type="submission" date="2015-01" db="EMBL/GenBank/DDBJ databases">
        <title>Evolutionary Origins and Diversification of the Mycorrhizal Mutualists.</title>
        <authorList>
            <consortium name="DOE Joint Genome Institute"/>
            <consortium name="Mycorrhizal Genomics Consortium"/>
            <person name="Kohler A."/>
            <person name="Kuo A."/>
            <person name="Nagy L.G."/>
            <person name="Floudas D."/>
            <person name="Copeland A."/>
            <person name="Barry K.W."/>
            <person name="Cichocki N."/>
            <person name="Veneault-Fourrey C."/>
            <person name="LaButti K."/>
            <person name="Lindquist E.A."/>
            <person name="Lipzen A."/>
            <person name="Lundell T."/>
            <person name="Morin E."/>
            <person name="Murat C."/>
            <person name="Riley R."/>
            <person name="Ohm R."/>
            <person name="Sun H."/>
            <person name="Tunlid A."/>
            <person name="Henrissat B."/>
            <person name="Grigoriev I.V."/>
            <person name="Hibbett D.S."/>
            <person name="Martin F."/>
        </authorList>
    </citation>
    <scope>NUCLEOTIDE SEQUENCE [LARGE SCALE GENOMIC DNA]</scope>
    <source>
        <strain evidence="7">F 1598</strain>
    </source>
</reference>
<dbReference type="InParanoid" id="A0A0C3FAR0"/>
<organism evidence="6 7">
    <name type="scientific">Piloderma croceum (strain F 1598)</name>
    <dbReference type="NCBI Taxonomy" id="765440"/>
    <lineage>
        <taxon>Eukaryota</taxon>
        <taxon>Fungi</taxon>
        <taxon>Dikarya</taxon>
        <taxon>Basidiomycota</taxon>
        <taxon>Agaricomycotina</taxon>
        <taxon>Agaricomycetes</taxon>
        <taxon>Agaricomycetidae</taxon>
        <taxon>Atheliales</taxon>
        <taxon>Atheliaceae</taxon>
        <taxon>Piloderma</taxon>
    </lineage>
</organism>
<dbReference type="PROSITE" id="PS50865">
    <property type="entry name" value="ZF_MYND_2"/>
    <property type="match status" value="1"/>
</dbReference>
<proteinExistence type="predicted"/>
<evidence type="ECO:0000259" key="5">
    <source>
        <dbReference type="PROSITE" id="PS50865"/>
    </source>
</evidence>
<evidence type="ECO:0000256" key="2">
    <source>
        <dbReference type="ARBA" id="ARBA00022771"/>
    </source>
</evidence>
<dbReference type="OrthoDB" id="2957110at2759"/>
<dbReference type="PROSITE" id="PS01360">
    <property type="entry name" value="ZF_MYND_1"/>
    <property type="match status" value="1"/>
</dbReference>
<sequence length="296" mass="33864">MAPDPNEPGRKAIFKVNSGKLPYSQNTPEGCAYCLAKRPPGGKPLHLCAGCGGVRFCSREHQVKFWPSHKAFCKQQQKVREAMEQHAADGPRHTCGMPSLQERKYILEDWNELQRRSIKQAMASANRVTPIDFRTQYAYFTLTYRPESGGNPSSAFMLQSISILDDPEPSTPIHASFQTYRSMVEKSAADDGLKPGEDDYLLCLYVFDNEIRSSWLTARTISKNDLQEMPENKHRDWFIRLKYLADKGLIYRIVGPGKGQWVPGLMEKHNPKYWVWKQRTLEQLADQDIRLPSAHC</sequence>
<dbReference type="Proteomes" id="UP000054166">
    <property type="component" value="Unassembled WGS sequence"/>
</dbReference>
<reference evidence="6 7" key="1">
    <citation type="submission" date="2014-04" db="EMBL/GenBank/DDBJ databases">
        <authorList>
            <consortium name="DOE Joint Genome Institute"/>
            <person name="Kuo A."/>
            <person name="Tarkka M."/>
            <person name="Buscot F."/>
            <person name="Kohler A."/>
            <person name="Nagy L.G."/>
            <person name="Floudas D."/>
            <person name="Copeland A."/>
            <person name="Barry K.W."/>
            <person name="Cichocki N."/>
            <person name="Veneault-Fourrey C."/>
            <person name="LaButti K."/>
            <person name="Lindquist E.A."/>
            <person name="Lipzen A."/>
            <person name="Lundell T."/>
            <person name="Morin E."/>
            <person name="Murat C."/>
            <person name="Sun H."/>
            <person name="Tunlid A."/>
            <person name="Henrissat B."/>
            <person name="Grigoriev I.V."/>
            <person name="Hibbett D.S."/>
            <person name="Martin F."/>
            <person name="Nordberg H.P."/>
            <person name="Cantor M.N."/>
            <person name="Hua S.X."/>
        </authorList>
    </citation>
    <scope>NUCLEOTIDE SEQUENCE [LARGE SCALE GENOMIC DNA]</scope>
    <source>
        <strain evidence="6 7">F 1598</strain>
    </source>
</reference>
<name>A0A0C3FAR0_PILCF</name>
<dbReference type="EMBL" id="KN832997">
    <property type="protein sequence ID" value="KIM81725.1"/>
    <property type="molecule type" value="Genomic_DNA"/>
</dbReference>
<evidence type="ECO:0000256" key="1">
    <source>
        <dbReference type="ARBA" id="ARBA00022723"/>
    </source>
</evidence>
<dbReference type="InterPro" id="IPR002893">
    <property type="entry name" value="Znf_MYND"/>
</dbReference>
<gene>
    <name evidence="6" type="ORF">PILCRDRAFT_488270</name>
</gene>
<dbReference type="HOGENOM" id="CLU_969991_0_0_1"/>
<evidence type="ECO:0000313" key="6">
    <source>
        <dbReference type="EMBL" id="KIM81725.1"/>
    </source>
</evidence>
<keyword evidence="2 4" id="KW-0863">Zinc-finger</keyword>
<accession>A0A0C3FAR0</accession>
<dbReference type="SUPFAM" id="SSF144232">
    <property type="entry name" value="HIT/MYND zinc finger-like"/>
    <property type="match status" value="1"/>
</dbReference>
<evidence type="ECO:0000313" key="7">
    <source>
        <dbReference type="Proteomes" id="UP000054166"/>
    </source>
</evidence>
<keyword evidence="7" id="KW-1185">Reference proteome</keyword>
<feature type="domain" description="MYND-type" evidence="5">
    <location>
        <begin position="31"/>
        <end position="73"/>
    </location>
</feature>
<keyword evidence="1" id="KW-0479">Metal-binding</keyword>
<dbReference type="Pfam" id="PF01753">
    <property type="entry name" value="zf-MYND"/>
    <property type="match status" value="1"/>
</dbReference>
<dbReference type="Gene3D" id="6.10.140.2220">
    <property type="match status" value="1"/>
</dbReference>
<evidence type="ECO:0000256" key="3">
    <source>
        <dbReference type="ARBA" id="ARBA00022833"/>
    </source>
</evidence>
<keyword evidence="3" id="KW-0862">Zinc</keyword>
<protein>
    <recommendedName>
        <fullName evidence="5">MYND-type domain-containing protein</fullName>
    </recommendedName>
</protein>
<evidence type="ECO:0000256" key="4">
    <source>
        <dbReference type="PROSITE-ProRule" id="PRU00134"/>
    </source>
</evidence>
<dbReference type="STRING" id="765440.A0A0C3FAR0"/>
<dbReference type="GO" id="GO:0008270">
    <property type="term" value="F:zinc ion binding"/>
    <property type="evidence" value="ECO:0007669"/>
    <property type="project" value="UniProtKB-KW"/>
</dbReference>
<dbReference type="AlphaFoldDB" id="A0A0C3FAR0"/>